<feature type="region of interest" description="Disordered" evidence="1">
    <location>
        <begin position="1"/>
        <end position="22"/>
    </location>
</feature>
<evidence type="ECO:0000256" key="1">
    <source>
        <dbReference type="SAM" id="MobiDB-lite"/>
    </source>
</evidence>
<organism evidence="2 3">
    <name type="scientific">Pelobates cultripes</name>
    <name type="common">Western spadefoot toad</name>
    <dbReference type="NCBI Taxonomy" id="61616"/>
    <lineage>
        <taxon>Eukaryota</taxon>
        <taxon>Metazoa</taxon>
        <taxon>Chordata</taxon>
        <taxon>Craniata</taxon>
        <taxon>Vertebrata</taxon>
        <taxon>Euteleostomi</taxon>
        <taxon>Amphibia</taxon>
        <taxon>Batrachia</taxon>
        <taxon>Anura</taxon>
        <taxon>Pelobatoidea</taxon>
        <taxon>Pelobatidae</taxon>
        <taxon>Pelobates</taxon>
    </lineage>
</organism>
<reference evidence="2" key="1">
    <citation type="submission" date="2022-03" db="EMBL/GenBank/DDBJ databases">
        <authorList>
            <person name="Alioto T."/>
            <person name="Alioto T."/>
            <person name="Gomez Garrido J."/>
        </authorList>
    </citation>
    <scope>NUCLEOTIDE SEQUENCE</scope>
</reference>
<accession>A0AAD1WB39</accession>
<name>A0AAD1WB39_PELCU</name>
<protein>
    <submittedName>
        <fullName evidence="2">Uncharacterized protein</fullName>
    </submittedName>
</protein>
<gene>
    <name evidence="2" type="ORF">PECUL_23A027980</name>
</gene>
<proteinExistence type="predicted"/>
<dbReference type="AlphaFoldDB" id="A0AAD1WB39"/>
<sequence>MKRALSKEKKTNNLANGKMENEPKTFFTRLEKRKSLTIIKDVCQTASRINK</sequence>
<keyword evidence="3" id="KW-1185">Reference proteome</keyword>
<evidence type="ECO:0000313" key="2">
    <source>
        <dbReference type="EMBL" id="CAH2296539.1"/>
    </source>
</evidence>
<dbReference type="EMBL" id="OW240916">
    <property type="protein sequence ID" value="CAH2296539.1"/>
    <property type="molecule type" value="Genomic_DNA"/>
</dbReference>
<dbReference type="Proteomes" id="UP001295444">
    <property type="component" value="Chromosome 05"/>
</dbReference>
<feature type="compositionally biased region" description="Basic and acidic residues" evidence="1">
    <location>
        <begin position="1"/>
        <end position="11"/>
    </location>
</feature>
<evidence type="ECO:0000313" key="3">
    <source>
        <dbReference type="Proteomes" id="UP001295444"/>
    </source>
</evidence>